<feature type="compositionally biased region" description="Basic and acidic residues" evidence="1">
    <location>
        <begin position="1"/>
        <end position="14"/>
    </location>
</feature>
<dbReference type="InterPro" id="IPR000073">
    <property type="entry name" value="AB_hydrolase_1"/>
</dbReference>
<proteinExistence type="predicted"/>
<evidence type="ECO:0000313" key="3">
    <source>
        <dbReference type="EMBL" id="MEB3033330.1"/>
    </source>
</evidence>
<dbReference type="PANTHER" id="PTHR43433:SF1">
    <property type="entry name" value="BLL5160 PROTEIN"/>
    <property type="match status" value="1"/>
</dbReference>
<gene>
    <name evidence="3" type="ORF">KV113_17400</name>
</gene>
<dbReference type="Pfam" id="PF00561">
    <property type="entry name" value="Abhydrolase_1"/>
    <property type="match status" value="1"/>
</dbReference>
<accession>A0ABU5XZA8</accession>
<dbReference type="InterPro" id="IPR029058">
    <property type="entry name" value="AB_hydrolase_fold"/>
</dbReference>
<feature type="region of interest" description="Disordered" evidence="1">
    <location>
        <begin position="1"/>
        <end position="31"/>
    </location>
</feature>
<evidence type="ECO:0000259" key="2">
    <source>
        <dbReference type="Pfam" id="PF00561"/>
    </source>
</evidence>
<organism evidence="3 4">
    <name type="scientific">[Mycobacterium] nativiensis</name>
    <dbReference type="NCBI Taxonomy" id="2855503"/>
    <lineage>
        <taxon>Bacteria</taxon>
        <taxon>Bacillati</taxon>
        <taxon>Actinomycetota</taxon>
        <taxon>Actinomycetes</taxon>
        <taxon>Mycobacteriales</taxon>
        <taxon>Mycobacteriaceae</taxon>
        <taxon>Mycolicibacter</taxon>
    </lineage>
</organism>
<evidence type="ECO:0000313" key="4">
    <source>
        <dbReference type="Proteomes" id="UP001298593"/>
    </source>
</evidence>
<dbReference type="EMBL" id="JAYJJU010000018">
    <property type="protein sequence ID" value="MEB3033330.1"/>
    <property type="molecule type" value="Genomic_DNA"/>
</dbReference>
<protein>
    <submittedName>
        <fullName evidence="3">Alpha/beta hydrolase</fullName>
    </submittedName>
</protein>
<dbReference type="GO" id="GO:0016787">
    <property type="term" value="F:hydrolase activity"/>
    <property type="evidence" value="ECO:0007669"/>
    <property type="project" value="UniProtKB-KW"/>
</dbReference>
<sequence length="337" mass="35585">MSHDLSDAPTRSDQRISAPLDTRRSRERGRRHLQVRARDGLRLAVCDWSPAHAEATVVFLHGWCLSELAWRSQKARLQLDHGAPLRLISIDHRGHGRSDPAPLHTCRIEQLADDLAVVLTELNVRGPVTLVGHSMGAMVALEYALRPQGQRPVDPGGLVLVAAAAGKLAQRGLGKLLNTPATAALVTALAHTPEHLLRIMAGPVCAAVGRYCGCGRTERATVSALATAALATTPLTTAIGFLPSLRDWDRTDALGDVQARTVVVSGGNDLLTPVAHAEELAAGIPGASHLHVPEAGHMLPQQAPEVLKEAIRAVISAPSVAPLTASAPAAVLRRAHA</sequence>
<dbReference type="Gene3D" id="3.40.50.1820">
    <property type="entry name" value="alpha/beta hydrolase"/>
    <property type="match status" value="1"/>
</dbReference>
<evidence type="ECO:0000256" key="1">
    <source>
        <dbReference type="SAM" id="MobiDB-lite"/>
    </source>
</evidence>
<dbReference type="PANTHER" id="PTHR43433">
    <property type="entry name" value="HYDROLASE, ALPHA/BETA FOLD FAMILY PROTEIN"/>
    <property type="match status" value="1"/>
</dbReference>
<dbReference type="InterPro" id="IPR050471">
    <property type="entry name" value="AB_hydrolase"/>
</dbReference>
<dbReference type="RefSeq" id="WP_329780131.1">
    <property type="nucleotide sequence ID" value="NZ_JAYJJU010000018.1"/>
</dbReference>
<name>A0ABU5XZA8_9MYCO</name>
<comment type="caution">
    <text evidence="3">The sequence shown here is derived from an EMBL/GenBank/DDBJ whole genome shotgun (WGS) entry which is preliminary data.</text>
</comment>
<reference evidence="3 4" key="1">
    <citation type="submission" date="2023-12" db="EMBL/GenBank/DDBJ databases">
        <title>Description of new species of Mycobacterium terrae complex isolated from sewage at the Sao Paulo Zoological Park Foundation in Brazil.</title>
        <authorList>
            <person name="Romagnoli C.L."/>
            <person name="Conceicao E.C."/>
            <person name="Machado E."/>
            <person name="Barreto L.B.P.F."/>
            <person name="Sharma A."/>
            <person name="Silva N.M."/>
            <person name="Marques L.E."/>
            <person name="Juliana M.A."/>
            <person name="Lourenco M.C.S."/>
            <person name="Digiampietri L.A."/>
            <person name="Suffys P.N."/>
            <person name="Viana-Niero C."/>
        </authorList>
    </citation>
    <scope>NUCLEOTIDE SEQUENCE [LARGE SCALE GENOMIC DNA]</scope>
    <source>
        <strain evidence="3 4">MYC340</strain>
    </source>
</reference>
<dbReference type="PRINTS" id="PR00111">
    <property type="entry name" value="ABHYDROLASE"/>
</dbReference>
<dbReference type="SUPFAM" id="SSF53474">
    <property type="entry name" value="alpha/beta-Hydrolases"/>
    <property type="match status" value="1"/>
</dbReference>
<keyword evidence="3" id="KW-0378">Hydrolase</keyword>
<keyword evidence="4" id="KW-1185">Reference proteome</keyword>
<dbReference type="Proteomes" id="UP001298593">
    <property type="component" value="Unassembled WGS sequence"/>
</dbReference>
<feature type="domain" description="AB hydrolase-1" evidence="2">
    <location>
        <begin position="56"/>
        <end position="299"/>
    </location>
</feature>